<dbReference type="AlphaFoldDB" id="A0AAV2PV08"/>
<evidence type="ECO:0000313" key="4">
    <source>
        <dbReference type="Proteomes" id="UP001497623"/>
    </source>
</evidence>
<keyword evidence="4" id="KW-1185">Reference proteome</keyword>
<evidence type="ECO:0000313" key="3">
    <source>
        <dbReference type="EMBL" id="CAL4065771.1"/>
    </source>
</evidence>
<sequence length="266" mass="29705">RSSHETVQHTGQTEIHLTTSKDDHERNDNVKGNDEHGGETDDEGFAGPHSSGAVAQKTSLHKCCRWRHRNKALGCTFAIVLVILVATCVVLSMDGNCLEDQTEHIASIISDDKCSYQTVCGNETEYRQFKNGTTISLKLDNVQEDLRIVTGITYHHPKFPTTSVSAQVEIVHGAAQGLVLKGTADSNLINAQETWKSEPMHIFPSLGNIFKLNFSVVENKLIVTFITRNNSKELTFNEDFWMSEDLKIRLGTYKSNVSYQVCFLES</sequence>
<gene>
    <name evidence="3" type="ORF">MNOR_LOCUS5060</name>
</gene>
<feature type="non-terminal residue" evidence="3">
    <location>
        <position position="1"/>
    </location>
</feature>
<protein>
    <submittedName>
        <fullName evidence="3">Uncharacterized protein</fullName>
    </submittedName>
</protein>
<feature type="compositionally biased region" description="Polar residues" evidence="1">
    <location>
        <begin position="8"/>
        <end position="18"/>
    </location>
</feature>
<comment type="caution">
    <text evidence="3">The sequence shown here is derived from an EMBL/GenBank/DDBJ whole genome shotgun (WGS) entry which is preliminary data.</text>
</comment>
<dbReference type="EMBL" id="CAXKWB010001904">
    <property type="protein sequence ID" value="CAL4065771.1"/>
    <property type="molecule type" value="Genomic_DNA"/>
</dbReference>
<reference evidence="3 4" key="1">
    <citation type="submission" date="2024-05" db="EMBL/GenBank/DDBJ databases">
        <authorList>
            <person name="Wallberg A."/>
        </authorList>
    </citation>
    <scope>NUCLEOTIDE SEQUENCE [LARGE SCALE GENOMIC DNA]</scope>
</reference>
<evidence type="ECO:0000256" key="1">
    <source>
        <dbReference type="SAM" id="MobiDB-lite"/>
    </source>
</evidence>
<feature type="transmembrane region" description="Helical" evidence="2">
    <location>
        <begin position="72"/>
        <end position="93"/>
    </location>
</feature>
<accession>A0AAV2PV08</accession>
<feature type="region of interest" description="Disordered" evidence="1">
    <location>
        <begin position="1"/>
        <end position="52"/>
    </location>
</feature>
<keyword evidence="2" id="KW-0812">Transmembrane</keyword>
<evidence type="ECO:0000256" key="2">
    <source>
        <dbReference type="SAM" id="Phobius"/>
    </source>
</evidence>
<name>A0AAV2PV08_MEGNR</name>
<dbReference type="Proteomes" id="UP001497623">
    <property type="component" value="Unassembled WGS sequence"/>
</dbReference>
<organism evidence="3 4">
    <name type="scientific">Meganyctiphanes norvegica</name>
    <name type="common">Northern krill</name>
    <name type="synonym">Thysanopoda norvegica</name>
    <dbReference type="NCBI Taxonomy" id="48144"/>
    <lineage>
        <taxon>Eukaryota</taxon>
        <taxon>Metazoa</taxon>
        <taxon>Ecdysozoa</taxon>
        <taxon>Arthropoda</taxon>
        <taxon>Crustacea</taxon>
        <taxon>Multicrustacea</taxon>
        <taxon>Malacostraca</taxon>
        <taxon>Eumalacostraca</taxon>
        <taxon>Eucarida</taxon>
        <taxon>Euphausiacea</taxon>
        <taxon>Euphausiidae</taxon>
        <taxon>Meganyctiphanes</taxon>
    </lineage>
</organism>
<proteinExistence type="predicted"/>
<keyword evidence="2" id="KW-0472">Membrane</keyword>
<keyword evidence="2" id="KW-1133">Transmembrane helix</keyword>
<feature type="compositionally biased region" description="Basic and acidic residues" evidence="1">
    <location>
        <begin position="19"/>
        <end position="39"/>
    </location>
</feature>